<feature type="domain" description="Major facilitator superfamily (MFS) profile" evidence="7">
    <location>
        <begin position="63"/>
        <end position="482"/>
    </location>
</feature>
<feature type="transmembrane region" description="Helical" evidence="6">
    <location>
        <begin position="156"/>
        <end position="176"/>
    </location>
</feature>
<dbReference type="EMBL" id="JAPWDQ010000003">
    <property type="protein sequence ID" value="KAJ5491494.1"/>
    <property type="molecule type" value="Genomic_DNA"/>
</dbReference>
<evidence type="ECO:0000256" key="2">
    <source>
        <dbReference type="ARBA" id="ARBA00022448"/>
    </source>
</evidence>
<feature type="transmembrane region" description="Helical" evidence="6">
    <location>
        <begin position="391"/>
        <end position="411"/>
    </location>
</feature>
<feature type="transmembrane region" description="Helical" evidence="6">
    <location>
        <begin position="188"/>
        <end position="207"/>
    </location>
</feature>
<dbReference type="GO" id="GO:0016020">
    <property type="term" value="C:membrane"/>
    <property type="evidence" value="ECO:0007669"/>
    <property type="project" value="UniProtKB-SubCell"/>
</dbReference>
<feature type="transmembrane region" description="Helical" evidence="6">
    <location>
        <begin position="423"/>
        <end position="444"/>
    </location>
</feature>
<keyword evidence="4 6" id="KW-1133">Transmembrane helix</keyword>
<evidence type="ECO:0000256" key="5">
    <source>
        <dbReference type="ARBA" id="ARBA00023136"/>
    </source>
</evidence>
<dbReference type="Pfam" id="PF07690">
    <property type="entry name" value="MFS_1"/>
    <property type="match status" value="1"/>
</dbReference>
<comment type="caution">
    <text evidence="8">The sequence shown here is derived from an EMBL/GenBank/DDBJ whole genome shotgun (WGS) entry which is preliminary data.</text>
</comment>
<keyword evidence="5 6" id="KW-0472">Membrane</keyword>
<dbReference type="InterPro" id="IPR011701">
    <property type="entry name" value="MFS"/>
</dbReference>
<dbReference type="GO" id="GO:0022857">
    <property type="term" value="F:transmembrane transporter activity"/>
    <property type="evidence" value="ECO:0007669"/>
    <property type="project" value="InterPro"/>
</dbReference>
<dbReference type="SUPFAM" id="SSF103473">
    <property type="entry name" value="MFS general substrate transporter"/>
    <property type="match status" value="1"/>
</dbReference>
<dbReference type="GeneID" id="81622913"/>
<dbReference type="InterPro" id="IPR036259">
    <property type="entry name" value="MFS_trans_sf"/>
</dbReference>
<feature type="transmembrane region" description="Helical" evidence="6">
    <location>
        <begin position="456"/>
        <end position="477"/>
    </location>
</feature>
<accession>A0A9W9XFZ1</accession>
<evidence type="ECO:0000313" key="8">
    <source>
        <dbReference type="EMBL" id="KAJ5491494.1"/>
    </source>
</evidence>
<dbReference type="AlphaFoldDB" id="A0A9W9XFZ1"/>
<dbReference type="PROSITE" id="PS50850">
    <property type="entry name" value="MFS"/>
    <property type="match status" value="1"/>
</dbReference>
<evidence type="ECO:0000259" key="7">
    <source>
        <dbReference type="PROSITE" id="PS50850"/>
    </source>
</evidence>
<proteinExistence type="predicted"/>
<reference evidence="8" key="1">
    <citation type="submission" date="2022-12" db="EMBL/GenBank/DDBJ databases">
        <authorList>
            <person name="Petersen C."/>
        </authorList>
    </citation>
    <scope>NUCLEOTIDE SEQUENCE</scope>
    <source>
        <strain evidence="8">IBT 30728</strain>
    </source>
</reference>
<dbReference type="InterPro" id="IPR020846">
    <property type="entry name" value="MFS_dom"/>
</dbReference>
<evidence type="ECO:0000313" key="9">
    <source>
        <dbReference type="Proteomes" id="UP001148312"/>
    </source>
</evidence>
<feature type="transmembrane region" description="Helical" evidence="6">
    <location>
        <begin position="131"/>
        <end position="150"/>
    </location>
</feature>
<protein>
    <recommendedName>
        <fullName evidence="7">Major facilitator superfamily (MFS) profile domain-containing protein</fullName>
    </recommendedName>
</protein>
<dbReference type="Proteomes" id="UP001148312">
    <property type="component" value="Unassembled WGS sequence"/>
</dbReference>
<dbReference type="RefSeq" id="XP_056792623.1">
    <property type="nucleotide sequence ID" value="XM_056932664.1"/>
</dbReference>
<comment type="subcellular location">
    <subcellularLocation>
        <location evidence="1">Membrane</location>
        <topology evidence="1">Multi-pass membrane protein</topology>
    </subcellularLocation>
</comment>
<name>A0A9W9XFZ1_9EURO</name>
<keyword evidence="9" id="KW-1185">Reference proteome</keyword>
<feature type="transmembrane region" description="Helical" evidence="6">
    <location>
        <begin position="59"/>
        <end position="81"/>
    </location>
</feature>
<dbReference type="Gene3D" id="1.20.1250.20">
    <property type="entry name" value="MFS general substrate transporter like domains"/>
    <property type="match status" value="2"/>
</dbReference>
<feature type="transmembrane region" description="Helical" evidence="6">
    <location>
        <begin position="297"/>
        <end position="318"/>
    </location>
</feature>
<evidence type="ECO:0000256" key="4">
    <source>
        <dbReference type="ARBA" id="ARBA00022989"/>
    </source>
</evidence>
<keyword evidence="3 6" id="KW-0812">Transmembrane</keyword>
<feature type="transmembrane region" description="Helical" evidence="6">
    <location>
        <begin position="227"/>
        <end position="246"/>
    </location>
</feature>
<feature type="transmembrane region" description="Helical" evidence="6">
    <location>
        <begin position="338"/>
        <end position="358"/>
    </location>
</feature>
<feature type="transmembrane region" description="Helical" evidence="6">
    <location>
        <begin position="101"/>
        <end position="119"/>
    </location>
</feature>
<evidence type="ECO:0000256" key="3">
    <source>
        <dbReference type="ARBA" id="ARBA00022692"/>
    </source>
</evidence>
<feature type="transmembrane region" description="Helical" evidence="6">
    <location>
        <begin position="365"/>
        <end position="385"/>
    </location>
</feature>
<evidence type="ECO:0000256" key="1">
    <source>
        <dbReference type="ARBA" id="ARBA00004141"/>
    </source>
</evidence>
<dbReference type="PANTHER" id="PTHR43791:SF58">
    <property type="entry name" value="TRANSPORTER, PUTATIVE (AFU_ORTHOLOGUE AFUA_8G04470)-RELATED"/>
    <property type="match status" value="1"/>
</dbReference>
<keyword evidence="2" id="KW-0813">Transport</keyword>
<evidence type="ECO:0000256" key="6">
    <source>
        <dbReference type="SAM" id="Phobius"/>
    </source>
</evidence>
<gene>
    <name evidence="8" type="ORF">N7539_003061</name>
</gene>
<organism evidence="8 9">
    <name type="scientific">Penicillium diatomitis</name>
    <dbReference type="NCBI Taxonomy" id="2819901"/>
    <lineage>
        <taxon>Eukaryota</taxon>
        <taxon>Fungi</taxon>
        <taxon>Dikarya</taxon>
        <taxon>Ascomycota</taxon>
        <taxon>Pezizomycotina</taxon>
        <taxon>Eurotiomycetes</taxon>
        <taxon>Eurotiomycetidae</taxon>
        <taxon>Eurotiales</taxon>
        <taxon>Aspergillaceae</taxon>
        <taxon>Penicillium</taxon>
    </lineage>
</organism>
<sequence>MDGHRPLEKAPPAVSSATIAADLPDHWFRDGAWPRMSPRERQERFPQWFKRQRHIRRQVDLRLCTLAGLLCSLNLLDSGILASAAVTSMPADLGLDQGSRFSVAIFSFTIASVICQLPCTLAVRYFGPRRWFAFTTVVFGLMNMLTAFAQQWWHVIILRVVQGMAIAGMYPGLTYLISTWYLRREQQLRFAILQAVEVVLLALGNVLNWRLAGLDGVRGYSGWRWMYLVQGPITIALGIITYWWMIDFPETTQPSQWFLNEDDRNIAVARVNDERADAFVEPLNWARATECFKDVKLYGFACLYFLLNLVSTAVSYFLPTILEDGLGVVGQKAILLSVPPYLWAAIAVLATSLCADSLNSRGPFICLNALCIIFGFVMLYGAPAIPVGARYAGMVIATGGYVSNWAALNAYQANNVIGQWKRAITAATVAMFEGMGSVAGSFVVRQVEAPKYPTAFGVALGSQLTIVMLVVLFSIYFRRMNNLADGGRHIMNVANTMSPNPSMLQPEFRYTT</sequence>
<reference evidence="8" key="2">
    <citation type="journal article" date="2023" name="IMA Fungus">
        <title>Comparative genomic study of the Penicillium genus elucidates a diverse pangenome and 15 lateral gene transfer events.</title>
        <authorList>
            <person name="Petersen C."/>
            <person name="Sorensen T."/>
            <person name="Nielsen M.R."/>
            <person name="Sondergaard T.E."/>
            <person name="Sorensen J.L."/>
            <person name="Fitzpatrick D.A."/>
            <person name="Frisvad J.C."/>
            <person name="Nielsen K.L."/>
        </authorList>
    </citation>
    <scope>NUCLEOTIDE SEQUENCE</scope>
    <source>
        <strain evidence="8">IBT 30728</strain>
    </source>
</reference>
<dbReference type="PANTHER" id="PTHR43791">
    <property type="entry name" value="PERMEASE-RELATED"/>
    <property type="match status" value="1"/>
</dbReference>